<accession>A0ABY6FY01</accession>
<feature type="region of interest" description="Disordered" evidence="1">
    <location>
        <begin position="1"/>
        <end position="20"/>
    </location>
</feature>
<protein>
    <submittedName>
        <fullName evidence="3">Phage holin family protein</fullName>
    </submittedName>
</protein>
<dbReference type="EMBL" id="CP107020">
    <property type="protein sequence ID" value="UYG15737.1"/>
    <property type="molecule type" value="Genomic_DNA"/>
</dbReference>
<feature type="transmembrane region" description="Helical" evidence="2">
    <location>
        <begin position="89"/>
        <end position="110"/>
    </location>
</feature>
<evidence type="ECO:0000313" key="3">
    <source>
        <dbReference type="EMBL" id="UYG15737.1"/>
    </source>
</evidence>
<organism evidence="3 4">
    <name type="scientific">Brachybacterium huguangmaarense</name>
    <dbReference type="NCBI Taxonomy" id="1652028"/>
    <lineage>
        <taxon>Bacteria</taxon>
        <taxon>Bacillati</taxon>
        <taxon>Actinomycetota</taxon>
        <taxon>Actinomycetes</taxon>
        <taxon>Micrococcales</taxon>
        <taxon>Dermabacteraceae</taxon>
        <taxon>Brachybacterium</taxon>
    </lineage>
</organism>
<proteinExistence type="predicted"/>
<dbReference type="RefSeq" id="WP_263592951.1">
    <property type="nucleotide sequence ID" value="NZ_CP107020.1"/>
</dbReference>
<name>A0ABY6FY01_9MICO</name>
<reference evidence="3" key="1">
    <citation type="submission" date="2022-10" db="EMBL/GenBank/DDBJ databases">
        <title>Whole-Genome Sequencing of Brachybacterium huguangmaarense BRM-3, Isolated from Betula schmidtii.</title>
        <authorList>
            <person name="Haam D."/>
        </authorList>
    </citation>
    <scope>NUCLEOTIDE SEQUENCE</scope>
    <source>
        <strain evidence="3">BRM-3</strain>
    </source>
</reference>
<dbReference type="Proteomes" id="UP001164305">
    <property type="component" value="Chromosome"/>
</dbReference>
<evidence type="ECO:0000313" key="4">
    <source>
        <dbReference type="Proteomes" id="UP001164305"/>
    </source>
</evidence>
<keyword evidence="4" id="KW-1185">Reference proteome</keyword>
<keyword evidence="2" id="KW-0812">Transmembrane</keyword>
<sequence length="143" mass="14830">MSTEYTPPATEAERRAQDESLGTLLSQVSTDLSTLIRQETALAKAELRESAKKAGRGAGLLGGAGVAGHFVLLFLSIALWAAIGGTAVGYAWSAVIVAVLWGIVAAVLAITGKKSLDQIEGVPQTTDSLKKIPEAVTPSKEAR</sequence>
<keyword evidence="2" id="KW-0472">Membrane</keyword>
<dbReference type="Pfam" id="PF07332">
    <property type="entry name" value="Phage_holin_3_6"/>
    <property type="match status" value="1"/>
</dbReference>
<dbReference type="InterPro" id="IPR009937">
    <property type="entry name" value="Phage_holin_3_6"/>
</dbReference>
<feature type="transmembrane region" description="Helical" evidence="2">
    <location>
        <begin position="58"/>
        <end position="83"/>
    </location>
</feature>
<evidence type="ECO:0000256" key="2">
    <source>
        <dbReference type="SAM" id="Phobius"/>
    </source>
</evidence>
<keyword evidence="2" id="KW-1133">Transmembrane helix</keyword>
<evidence type="ECO:0000256" key="1">
    <source>
        <dbReference type="SAM" id="MobiDB-lite"/>
    </source>
</evidence>
<gene>
    <name evidence="3" type="ORF">BRM3_08775</name>
</gene>